<feature type="signal peptide" evidence="1">
    <location>
        <begin position="1"/>
        <end position="25"/>
    </location>
</feature>
<dbReference type="RefSeq" id="WP_155469974.1">
    <property type="nucleotide sequence ID" value="NZ_BMKG01000010.1"/>
</dbReference>
<keyword evidence="1" id="KW-0732">Signal</keyword>
<gene>
    <name evidence="3" type="ORF">GM672_07850</name>
</gene>
<dbReference type="Pfam" id="PF13699">
    <property type="entry name" value="eCIS_core"/>
    <property type="match status" value="1"/>
</dbReference>
<protein>
    <submittedName>
        <fullName evidence="3">DUF4157 domain-containing protein</fullName>
    </submittedName>
</protein>
<feature type="chain" id="PRO_5026036238" evidence="1">
    <location>
        <begin position="26"/>
        <end position="330"/>
    </location>
</feature>
<comment type="caution">
    <text evidence="3">The sequence shown here is derived from an EMBL/GenBank/DDBJ whole genome shotgun (WGS) entry which is preliminary data.</text>
</comment>
<accession>A0A6I3SU23</accession>
<dbReference type="OrthoDB" id="7597153at2"/>
<proteinExistence type="predicted"/>
<evidence type="ECO:0000256" key="1">
    <source>
        <dbReference type="SAM" id="SignalP"/>
    </source>
</evidence>
<dbReference type="EMBL" id="WNKZ01000015">
    <property type="protein sequence ID" value="MTV52648.1"/>
    <property type="molecule type" value="Genomic_DNA"/>
</dbReference>
<evidence type="ECO:0000259" key="2">
    <source>
        <dbReference type="Pfam" id="PF13699"/>
    </source>
</evidence>
<name>A0A6I3SU23_9BURK</name>
<dbReference type="Proteomes" id="UP000430634">
    <property type="component" value="Unassembled WGS sequence"/>
</dbReference>
<dbReference type="AlphaFoldDB" id="A0A6I3SU23"/>
<evidence type="ECO:0000313" key="3">
    <source>
        <dbReference type="EMBL" id="MTV52648.1"/>
    </source>
</evidence>
<evidence type="ECO:0000313" key="4">
    <source>
        <dbReference type="Proteomes" id="UP000430634"/>
    </source>
</evidence>
<organism evidence="3 4">
    <name type="scientific">Pseudoduganella buxea</name>
    <dbReference type="NCBI Taxonomy" id="1949069"/>
    <lineage>
        <taxon>Bacteria</taxon>
        <taxon>Pseudomonadati</taxon>
        <taxon>Pseudomonadota</taxon>
        <taxon>Betaproteobacteria</taxon>
        <taxon>Burkholderiales</taxon>
        <taxon>Oxalobacteraceae</taxon>
        <taxon>Telluria group</taxon>
        <taxon>Pseudoduganella</taxon>
    </lineage>
</organism>
<sequence length="330" mass="35650">MSITSAAVRLLFFFLALIFSLPGYACGDCEYEACVLGRCACLPKSGCILQQLPAPVRPPDPGIYTEKLKHDPIGAIVNPLGSYNPTGIPQPGDIMEFAVKNPDQVISLVQNPGQVLYTPVIASIISGRNAVLANDPRPIPDDIKRFLLRWHSRELIDSVRWTSNWSLVQNTLQTAQMRFNGRTQAIALINTVVFRDARAANDAALWAHEMVHVQQYRDWGVPRFAQTWVNHSSDAGPVEAPAYARGEEAESILAGRGNSNVFHNANLPVAGQPQRLPSGTPLAGCGCWGFVDANASAMAPMCQSGIEGPQMCGPMGVCAGGGAPWMRVCR</sequence>
<reference evidence="3 4" key="1">
    <citation type="submission" date="2019-11" db="EMBL/GenBank/DDBJ databases">
        <title>Type strains purchased from KCTC, JCM and DSMZ.</title>
        <authorList>
            <person name="Lu H."/>
        </authorList>
    </citation>
    <scope>NUCLEOTIDE SEQUENCE [LARGE SCALE GENOMIC DNA]</scope>
    <source>
        <strain evidence="3 4">KCTC 52429</strain>
    </source>
</reference>
<feature type="domain" description="eCIS core" evidence="2">
    <location>
        <begin position="159"/>
        <end position="219"/>
    </location>
</feature>
<dbReference type="InterPro" id="IPR025295">
    <property type="entry name" value="eCIS_core_dom"/>
</dbReference>